<feature type="domain" description="DUF659" evidence="1">
    <location>
        <begin position="122"/>
        <end position="279"/>
    </location>
</feature>
<dbReference type="PANTHER" id="PTHR32344:SF1">
    <property type="entry name" value="U1-TYPE DOMAIN-CONTAINING PROTEIN"/>
    <property type="match status" value="1"/>
</dbReference>
<dbReference type="GO" id="GO:0003690">
    <property type="term" value="F:double-stranded DNA binding"/>
    <property type="evidence" value="ECO:0007669"/>
    <property type="project" value="InterPro"/>
</dbReference>
<sequence>MPKQITSVLVKKYITEFGSDVFSADQNVLFCNFCETKVSVDKRFIVTQHLKTEKHKRAAKRVENHPSTSKILTQQFITNATKKSVFSHDLCKALLSANIPLNKLSNPYFKEFLSKYTGKDIPSESTLRKGYVNEIYENTIQKIRNYVQNKCIWVSIDETTDCTGRYVANVVIGILNDTESSNIFLLHSEELEKCNHSTICRLFDKSMNLLWPKSVQHDKVLLFISDAAPYMVKAGEAIKLFYSKVIHITCLAHAFHRIAETVRTGYPKVDKLIANVKKVFRKAPSRIQYFKSIAPSLSLPPENILTRWGTWIKAANYYCENFEQIKVIINTFDDNDAVSIRNSKKYLSDQNIEAQLVFIKSNFGFLPDLITKLEKQGISLADSIYIVEGAKKKLIQINGEIGEKIKIKIDSVLSKNKGYQAVLKISKILNGEENIDGIPEDFSLNDLTYMKNCPITSVDVERSFSAYKNLLTSNRQSFKFENIKKSLIVQCNFQGKIIYKINSKNRYLK</sequence>
<proteinExistence type="predicted"/>
<accession>A0A8B8GRM8</accession>
<dbReference type="Pfam" id="PF04937">
    <property type="entry name" value="DUF659"/>
    <property type="match status" value="1"/>
</dbReference>
<evidence type="ECO:0000313" key="2">
    <source>
        <dbReference type="Proteomes" id="UP000694846"/>
    </source>
</evidence>
<dbReference type="Proteomes" id="UP000694846">
    <property type="component" value="Unplaced"/>
</dbReference>
<dbReference type="AlphaFoldDB" id="A0A8B8GRM8"/>
<dbReference type="SUPFAM" id="SSF53098">
    <property type="entry name" value="Ribonuclease H-like"/>
    <property type="match status" value="1"/>
</dbReference>
<name>A0A8B8GRM8_9HEMI</name>
<evidence type="ECO:0000313" key="3">
    <source>
        <dbReference type="RefSeq" id="XP_025425256.1"/>
    </source>
</evidence>
<reference evidence="3" key="1">
    <citation type="submission" date="2025-08" db="UniProtKB">
        <authorList>
            <consortium name="RefSeq"/>
        </authorList>
    </citation>
    <scope>IDENTIFICATION</scope>
    <source>
        <tissue evidence="3">Whole body</tissue>
    </source>
</reference>
<protein>
    <submittedName>
        <fullName evidence="3">Uncharacterized protein LOC112694098</fullName>
    </submittedName>
</protein>
<organism evidence="2 3">
    <name type="scientific">Sipha flava</name>
    <name type="common">yellow sugarcane aphid</name>
    <dbReference type="NCBI Taxonomy" id="143950"/>
    <lineage>
        <taxon>Eukaryota</taxon>
        <taxon>Metazoa</taxon>
        <taxon>Ecdysozoa</taxon>
        <taxon>Arthropoda</taxon>
        <taxon>Hexapoda</taxon>
        <taxon>Insecta</taxon>
        <taxon>Pterygota</taxon>
        <taxon>Neoptera</taxon>
        <taxon>Paraneoptera</taxon>
        <taxon>Hemiptera</taxon>
        <taxon>Sternorrhyncha</taxon>
        <taxon>Aphidomorpha</taxon>
        <taxon>Aphidoidea</taxon>
        <taxon>Aphididae</taxon>
        <taxon>Sipha</taxon>
    </lineage>
</organism>
<dbReference type="OrthoDB" id="6617168at2759"/>
<keyword evidence="2" id="KW-1185">Reference proteome</keyword>
<dbReference type="InterPro" id="IPR033375">
    <property type="entry name" value="Cggbp1"/>
</dbReference>
<dbReference type="PANTHER" id="PTHR32344">
    <property type="entry name" value="U1-TYPE DOMAIN-CONTAINING PROTEIN"/>
    <property type="match status" value="1"/>
</dbReference>
<dbReference type="GeneID" id="112694098"/>
<dbReference type="InterPro" id="IPR012337">
    <property type="entry name" value="RNaseH-like_sf"/>
</dbReference>
<dbReference type="RefSeq" id="XP_025425256.1">
    <property type="nucleotide sequence ID" value="XM_025569471.1"/>
</dbReference>
<dbReference type="GO" id="GO:0006357">
    <property type="term" value="P:regulation of transcription by RNA polymerase II"/>
    <property type="evidence" value="ECO:0007669"/>
    <property type="project" value="InterPro"/>
</dbReference>
<gene>
    <name evidence="3" type="primary">LOC112694098</name>
</gene>
<dbReference type="InterPro" id="IPR007021">
    <property type="entry name" value="DUF659"/>
</dbReference>
<evidence type="ECO:0000259" key="1">
    <source>
        <dbReference type="Pfam" id="PF04937"/>
    </source>
</evidence>
<dbReference type="GO" id="GO:0005634">
    <property type="term" value="C:nucleus"/>
    <property type="evidence" value="ECO:0007669"/>
    <property type="project" value="InterPro"/>
</dbReference>